<proteinExistence type="predicted"/>
<dbReference type="Gene3D" id="3.30.559.30">
    <property type="entry name" value="Nonribosomal peptide synthetase, condensation domain"/>
    <property type="match status" value="1"/>
</dbReference>
<name>A0ABR5IYY9_9ACTN</name>
<accession>A0ABR5IYY9</accession>
<comment type="caution">
    <text evidence="2">The sequence shown here is derived from an EMBL/GenBank/DDBJ whole genome shotgun (WGS) entry which is preliminary data.</text>
</comment>
<dbReference type="PANTHER" id="PTHR45527">
    <property type="entry name" value="NONRIBOSOMAL PEPTIDE SYNTHETASE"/>
    <property type="match status" value="1"/>
</dbReference>
<reference evidence="2 3" key="1">
    <citation type="submission" date="2015-07" db="EMBL/GenBank/DDBJ databases">
        <authorList>
            <person name="Ju K.-S."/>
            <person name="Doroghazi J.R."/>
            <person name="Metcalf W.W."/>
        </authorList>
    </citation>
    <scope>NUCLEOTIDE SEQUENCE [LARGE SCALE GENOMIC DNA]</scope>
    <source>
        <strain evidence="2 3">NRRL B-3589</strain>
    </source>
</reference>
<dbReference type="Gene3D" id="3.30.559.10">
    <property type="entry name" value="Chloramphenicol acetyltransferase-like domain"/>
    <property type="match status" value="1"/>
</dbReference>
<dbReference type="InterPro" id="IPR023213">
    <property type="entry name" value="CAT-like_dom_sf"/>
</dbReference>
<dbReference type="SUPFAM" id="SSF52777">
    <property type="entry name" value="CoA-dependent acyltransferases"/>
    <property type="match status" value="1"/>
</dbReference>
<dbReference type="Proteomes" id="UP000037020">
    <property type="component" value="Unassembled WGS sequence"/>
</dbReference>
<sequence>ALSPERTAALAERARAYGLTLNTVVQGAWALVLGSLTGREDVVFGVTVSGRPPELAGVESMVGLFINTLPLRARLRPAEPVSRLLARIQDEQTAMLDHQHVGLADIQRQIGIGELFDTALVFENYPLDDGEFTGLVEASGLRLHRAAARDAVHYPLGLKALPGDQLRFVWDFQPDLLDRHRVEAIAGHFTRVLEAVIADPERPVGRIDVLEDAERRRVVTEWNDTDVEYPAGTPVHVLFEERSAA</sequence>
<evidence type="ECO:0000313" key="3">
    <source>
        <dbReference type="Proteomes" id="UP000037020"/>
    </source>
</evidence>
<dbReference type="PANTHER" id="PTHR45527:SF1">
    <property type="entry name" value="FATTY ACID SYNTHASE"/>
    <property type="match status" value="1"/>
</dbReference>
<feature type="non-terminal residue" evidence="2">
    <location>
        <position position="1"/>
    </location>
</feature>
<evidence type="ECO:0000259" key="1">
    <source>
        <dbReference type="Pfam" id="PF00668"/>
    </source>
</evidence>
<gene>
    <name evidence="2" type="ORF">ADK38_31430</name>
</gene>
<feature type="domain" description="Condensation" evidence="1">
    <location>
        <begin position="2"/>
        <end position="217"/>
    </location>
</feature>
<dbReference type="InterPro" id="IPR001242">
    <property type="entry name" value="Condensation_dom"/>
</dbReference>
<protein>
    <recommendedName>
        <fullName evidence="1">Condensation domain-containing protein</fullName>
    </recommendedName>
</protein>
<keyword evidence="3" id="KW-1185">Reference proteome</keyword>
<dbReference type="Pfam" id="PF00668">
    <property type="entry name" value="Condensation"/>
    <property type="match status" value="1"/>
</dbReference>
<feature type="non-terminal residue" evidence="2">
    <location>
        <position position="245"/>
    </location>
</feature>
<evidence type="ECO:0000313" key="2">
    <source>
        <dbReference type="EMBL" id="KOG86371.1"/>
    </source>
</evidence>
<dbReference type="EMBL" id="LGUT01002874">
    <property type="protein sequence ID" value="KOG86371.1"/>
    <property type="molecule type" value="Genomic_DNA"/>
</dbReference>
<organism evidence="2 3">
    <name type="scientific">Streptomyces varsoviensis</name>
    <dbReference type="NCBI Taxonomy" id="67373"/>
    <lineage>
        <taxon>Bacteria</taxon>
        <taxon>Bacillati</taxon>
        <taxon>Actinomycetota</taxon>
        <taxon>Actinomycetes</taxon>
        <taxon>Kitasatosporales</taxon>
        <taxon>Streptomycetaceae</taxon>
        <taxon>Streptomyces</taxon>
    </lineage>
</organism>